<gene>
    <name evidence="1" type="ORF">TKV_c16850</name>
</gene>
<proteinExistence type="predicted"/>
<organism evidence="1 2">
    <name type="scientific">Thermoanaerobacter kivui</name>
    <name type="common">Acetogenium kivui</name>
    <dbReference type="NCBI Taxonomy" id="2325"/>
    <lineage>
        <taxon>Bacteria</taxon>
        <taxon>Bacillati</taxon>
        <taxon>Bacillota</taxon>
        <taxon>Clostridia</taxon>
        <taxon>Thermoanaerobacterales</taxon>
        <taxon>Thermoanaerobacteraceae</taxon>
        <taxon>Thermoanaerobacter</taxon>
    </lineage>
</organism>
<evidence type="ECO:0000313" key="1">
    <source>
        <dbReference type="EMBL" id="AIS52839.1"/>
    </source>
</evidence>
<sequence length="158" mass="18088">MKSFFKIFLILSLIILTFCGCENINKYQKDIYDDDSKIVNVGDSYSFSKRIENNINNNLKIKYNGFYGMETIWDIKSEGNGAVIIRFDSQVDRGKFKLVFITPDNEVIKVFEQSEKGEKIIETKKGKSRIKIVGNNAKGQVEINVETKGDALLRKSNQ</sequence>
<dbReference type="Proteomes" id="UP000029669">
    <property type="component" value="Chromosome"/>
</dbReference>
<dbReference type="EMBL" id="CP009170">
    <property type="protein sequence ID" value="AIS52839.1"/>
    <property type="molecule type" value="Genomic_DNA"/>
</dbReference>
<evidence type="ECO:0008006" key="3">
    <source>
        <dbReference type="Google" id="ProtNLM"/>
    </source>
</evidence>
<reference evidence="2" key="1">
    <citation type="journal article" date="2015" name="Genome Announc.">
        <title>Whole-Genome Sequences of 80 Environmental and Clinical Isolates of Burkholderia pseudomallei.</title>
        <authorList>
            <person name="Johnson S.L."/>
            <person name="Baker A.L."/>
            <person name="Chain P.S."/>
            <person name="Currie B.J."/>
            <person name="Daligault H.E."/>
            <person name="Davenport K.W."/>
            <person name="Davis C.B."/>
            <person name="Inglis T.J."/>
            <person name="Kaestli M."/>
            <person name="Koren S."/>
            <person name="Mayo M."/>
            <person name="Merritt A.J."/>
            <person name="Price E.P."/>
            <person name="Sarovich D.S."/>
            <person name="Warner J."/>
            <person name="Rosovitz M.J."/>
        </authorList>
    </citation>
    <scope>NUCLEOTIDE SEQUENCE [LARGE SCALE GENOMIC DNA]</scope>
    <source>
        <strain evidence="2">DSM 2030</strain>
    </source>
</reference>
<dbReference type="RefSeq" id="WP_049685518.1">
    <property type="nucleotide sequence ID" value="NZ_CP009170.1"/>
</dbReference>
<dbReference type="KEGG" id="tki:TKV_c16850"/>
<protein>
    <recommendedName>
        <fullName evidence="3">Lipoprotein</fullName>
    </recommendedName>
</protein>
<dbReference type="AlphaFoldDB" id="A0A097ASQ1"/>
<accession>A0A097ASQ1</accession>
<dbReference type="HOGENOM" id="CLU_113238_0_0_9"/>
<dbReference type="eggNOG" id="ENOG5032Y27">
    <property type="taxonomic scope" value="Bacteria"/>
</dbReference>
<dbReference type="PROSITE" id="PS51257">
    <property type="entry name" value="PROKAR_LIPOPROTEIN"/>
    <property type="match status" value="1"/>
</dbReference>
<keyword evidence="2" id="KW-1185">Reference proteome</keyword>
<name>A0A097ASQ1_THEKI</name>
<evidence type="ECO:0000313" key="2">
    <source>
        <dbReference type="Proteomes" id="UP000029669"/>
    </source>
</evidence>
<dbReference type="OrthoDB" id="2046657at2"/>